<dbReference type="SUPFAM" id="SSF142695">
    <property type="entry name" value="RibA-like"/>
    <property type="match status" value="1"/>
</dbReference>
<feature type="domain" description="GTP cyclohydrolase II" evidence="1">
    <location>
        <begin position="20"/>
        <end position="111"/>
    </location>
</feature>
<dbReference type="PANTHER" id="PTHR47259:SF2">
    <property type="entry name" value="URACIL-REGULATED PROTEIN 1"/>
    <property type="match status" value="1"/>
</dbReference>
<gene>
    <name evidence="2" type="primary">URG1</name>
    <name evidence="2" type="ORF">VKT23_007771</name>
</gene>
<evidence type="ECO:0000313" key="3">
    <source>
        <dbReference type="Proteomes" id="UP001498398"/>
    </source>
</evidence>
<organism evidence="2 3">
    <name type="scientific">Marasmiellus scandens</name>
    <dbReference type="NCBI Taxonomy" id="2682957"/>
    <lineage>
        <taxon>Eukaryota</taxon>
        <taxon>Fungi</taxon>
        <taxon>Dikarya</taxon>
        <taxon>Basidiomycota</taxon>
        <taxon>Agaricomycotina</taxon>
        <taxon>Agaricomycetes</taxon>
        <taxon>Agaricomycetidae</taxon>
        <taxon>Agaricales</taxon>
        <taxon>Marasmiineae</taxon>
        <taxon>Omphalotaceae</taxon>
        <taxon>Marasmiellus</taxon>
    </lineage>
</organism>
<reference evidence="2 3" key="1">
    <citation type="submission" date="2024-01" db="EMBL/GenBank/DDBJ databases">
        <title>A draft genome for the cacao thread blight pathogen Marasmiellus scandens.</title>
        <authorList>
            <person name="Baruah I.K."/>
            <person name="Leung J."/>
            <person name="Bukari Y."/>
            <person name="Amoako-Attah I."/>
            <person name="Meinhardt L.W."/>
            <person name="Bailey B.A."/>
            <person name="Cohen S.P."/>
        </authorList>
    </citation>
    <scope>NUCLEOTIDE SEQUENCE [LARGE SCALE GENOMIC DNA]</scope>
    <source>
        <strain evidence="2 3">GH-19</strain>
    </source>
</reference>
<dbReference type="Gene3D" id="3.40.50.10990">
    <property type="entry name" value="GTP cyclohydrolase II"/>
    <property type="match status" value="1"/>
</dbReference>
<sequence length="162" mass="17733">MEECVRTAQGKQEDMVRDGETKSAGVVFYLRKEGRASSEVTKYLVYNGRGRGGDSADKYFRSTEVIAGVKDMRHQALMPDILHWLGITKVDGMVSMSDMKYDVIVGSGITIEMPDYLIPPISRVEIDAKIASGCFSLRVGAKGMGMSEGLVEEDGWERLGGG</sequence>
<proteinExistence type="predicted"/>
<protein>
    <submittedName>
        <fullName evidence="2">Uracil-regulated protein 1</fullName>
    </submittedName>
</protein>
<dbReference type="Proteomes" id="UP001498398">
    <property type="component" value="Unassembled WGS sequence"/>
</dbReference>
<evidence type="ECO:0000259" key="1">
    <source>
        <dbReference type="Pfam" id="PF00925"/>
    </source>
</evidence>
<accession>A0ABR1JIC7</accession>
<dbReference type="EMBL" id="JBANRG010000011">
    <property type="protein sequence ID" value="KAK7462168.1"/>
    <property type="molecule type" value="Genomic_DNA"/>
</dbReference>
<comment type="caution">
    <text evidence="2">The sequence shown here is derived from an EMBL/GenBank/DDBJ whole genome shotgun (WGS) entry which is preliminary data.</text>
</comment>
<dbReference type="Pfam" id="PF00925">
    <property type="entry name" value="GTP_cyclohydro2"/>
    <property type="match status" value="1"/>
</dbReference>
<name>A0ABR1JIC7_9AGAR</name>
<evidence type="ECO:0000313" key="2">
    <source>
        <dbReference type="EMBL" id="KAK7462168.1"/>
    </source>
</evidence>
<keyword evidence="3" id="KW-1185">Reference proteome</keyword>
<dbReference type="PANTHER" id="PTHR47259">
    <property type="match status" value="1"/>
</dbReference>
<dbReference type="InterPro" id="IPR032677">
    <property type="entry name" value="GTP_cyclohydro_II"/>
</dbReference>
<dbReference type="InterPro" id="IPR036144">
    <property type="entry name" value="RibA-like_sf"/>
</dbReference>